<dbReference type="Gene3D" id="2.60.40.10">
    <property type="entry name" value="Immunoglobulins"/>
    <property type="match status" value="1"/>
</dbReference>
<dbReference type="Proteomes" id="UP000619457">
    <property type="component" value="Unassembled WGS sequence"/>
</dbReference>
<organism evidence="1 2">
    <name type="scientific">Echinicola pacifica</name>
    <dbReference type="NCBI Taxonomy" id="346377"/>
    <lineage>
        <taxon>Bacteria</taxon>
        <taxon>Pseudomonadati</taxon>
        <taxon>Bacteroidota</taxon>
        <taxon>Cytophagia</taxon>
        <taxon>Cytophagales</taxon>
        <taxon>Cyclobacteriaceae</taxon>
        <taxon>Echinicola</taxon>
    </lineage>
</organism>
<dbReference type="EMBL" id="BMWX01000003">
    <property type="protein sequence ID" value="GGZ26124.1"/>
    <property type="molecule type" value="Genomic_DNA"/>
</dbReference>
<reference evidence="1" key="2">
    <citation type="submission" date="2020-09" db="EMBL/GenBank/DDBJ databases">
        <authorList>
            <person name="Sun Q."/>
            <person name="Kim S."/>
        </authorList>
    </citation>
    <scope>NUCLEOTIDE SEQUENCE</scope>
    <source>
        <strain evidence="1">KCTC 12368</strain>
    </source>
</reference>
<keyword evidence="2" id="KW-1185">Reference proteome</keyword>
<reference evidence="1" key="1">
    <citation type="journal article" date="2014" name="Int. J. Syst. Evol. Microbiol.">
        <title>Complete genome sequence of Corynebacterium casei LMG S-19264T (=DSM 44701T), isolated from a smear-ripened cheese.</title>
        <authorList>
            <consortium name="US DOE Joint Genome Institute (JGI-PGF)"/>
            <person name="Walter F."/>
            <person name="Albersmeier A."/>
            <person name="Kalinowski J."/>
            <person name="Ruckert C."/>
        </authorList>
    </citation>
    <scope>NUCLEOTIDE SEQUENCE</scope>
    <source>
        <strain evidence="1">KCTC 12368</strain>
    </source>
</reference>
<dbReference type="Gene3D" id="2.60.120.200">
    <property type="match status" value="1"/>
</dbReference>
<protein>
    <recommendedName>
        <fullName evidence="3">Concanavalin A-like lectin/glucanases superfamily protein</fullName>
    </recommendedName>
</protein>
<dbReference type="Pfam" id="PF13385">
    <property type="entry name" value="Laminin_G_3"/>
    <property type="match status" value="1"/>
</dbReference>
<accession>A0A918PZ08</accession>
<comment type="caution">
    <text evidence="1">The sequence shown here is derived from an EMBL/GenBank/DDBJ whole genome shotgun (WGS) entry which is preliminary data.</text>
</comment>
<dbReference type="PROSITE" id="PS51257">
    <property type="entry name" value="PROKAR_LIPOPROTEIN"/>
    <property type="match status" value="1"/>
</dbReference>
<dbReference type="InterPro" id="IPR013783">
    <property type="entry name" value="Ig-like_fold"/>
</dbReference>
<evidence type="ECO:0000313" key="1">
    <source>
        <dbReference type="EMBL" id="GGZ26124.1"/>
    </source>
</evidence>
<evidence type="ECO:0000313" key="2">
    <source>
        <dbReference type="Proteomes" id="UP000619457"/>
    </source>
</evidence>
<dbReference type="InterPro" id="IPR013320">
    <property type="entry name" value="ConA-like_dom_sf"/>
</dbReference>
<dbReference type="AlphaFoldDB" id="A0A918PZ08"/>
<proteinExistence type="predicted"/>
<sequence length="364" mass="39348">MNFTSKIIAVAFLASASACTDSYIDELNYVAPGEDETAPQIAISYPVEGTLIRVTEDVTAITAKFEVQDDIEIASITLSIDGKEIGSYNDFKDYRRAALQVPVDNITNGPHTMTISANDITDKTTVSTVTFDKVPPYKSEYENEIFYIPFDGEYVDLVTISPANEVGNPGFAGQSVAGTNAYAGATGAYLTYPGASLANPEFSASFWYKINNVPDRAGILVMGPIDEANPQNMNNRTAGFRLFREGSATRQTFKLNVGTGTSENWFDGGDAASIDPATSTEWIHLAFTISADQCTLYINGNIASQGSYPGISWEGCDLLSIGSGAPRFAGWGHLSDLSFLDELRIFDKALSQAEVQEIMNDEQP</sequence>
<name>A0A918PZ08_9BACT</name>
<dbReference type="GO" id="GO:0005975">
    <property type="term" value="P:carbohydrate metabolic process"/>
    <property type="evidence" value="ECO:0007669"/>
    <property type="project" value="UniProtKB-ARBA"/>
</dbReference>
<dbReference type="SUPFAM" id="SSF49899">
    <property type="entry name" value="Concanavalin A-like lectins/glucanases"/>
    <property type="match status" value="1"/>
</dbReference>
<dbReference type="GO" id="GO:0004553">
    <property type="term" value="F:hydrolase activity, hydrolyzing O-glycosyl compounds"/>
    <property type="evidence" value="ECO:0007669"/>
    <property type="project" value="UniProtKB-ARBA"/>
</dbReference>
<gene>
    <name evidence="1" type="ORF">GCM10007049_18400</name>
</gene>
<dbReference type="RefSeq" id="WP_018473269.1">
    <property type="nucleotide sequence ID" value="NZ_BMWX01000003.1"/>
</dbReference>
<evidence type="ECO:0008006" key="3">
    <source>
        <dbReference type="Google" id="ProtNLM"/>
    </source>
</evidence>